<gene>
    <name evidence="1" type="ORF">SDC9_167212</name>
</gene>
<organism evidence="1">
    <name type="scientific">bioreactor metagenome</name>
    <dbReference type="NCBI Taxonomy" id="1076179"/>
    <lineage>
        <taxon>unclassified sequences</taxon>
        <taxon>metagenomes</taxon>
        <taxon>ecological metagenomes</taxon>
    </lineage>
</organism>
<evidence type="ECO:0008006" key="2">
    <source>
        <dbReference type="Google" id="ProtNLM"/>
    </source>
</evidence>
<accession>A0A645G1S2</accession>
<reference evidence="1" key="1">
    <citation type="submission" date="2019-08" db="EMBL/GenBank/DDBJ databases">
        <authorList>
            <person name="Kucharzyk K."/>
            <person name="Murdoch R.W."/>
            <person name="Higgins S."/>
            <person name="Loffler F."/>
        </authorList>
    </citation>
    <scope>NUCLEOTIDE SEQUENCE</scope>
</reference>
<comment type="caution">
    <text evidence="1">The sequence shown here is derived from an EMBL/GenBank/DDBJ whole genome shotgun (WGS) entry which is preliminary data.</text>
</comment>
<name>A0A645G1S2_9ZZZZ</name>
<sequence length="211" mass="23785">MDPLAEDYYDVSPYAYVMNNPLTYNDPTGMSTNDTIKSGGTLSEVVIVGKQIMPAVSGFWGNVSYFLFGRTYSTNAKIYDSDNNSIKDFLTTFNVDRFGKITGIAPIMGTPPDVGIGMIGGYRKLTQLAKGLRLQAHYLLEVRHLKRLLKSSRNAPAVLLTKEEHSILTKALRTEMPYGRMYTAQEIERAYKTVYKDKPEWLKIALDYLSE</sequence>
<dbReference type="AlphaFoldDB" id="A0A645G1S2"/>
<protein>
    <recommendedName>
        <fullName evidence="2">RHS repeat-associated core domain-containing protein</fullName>
    </recommendedName>
</protein>
<evidence type="ECO:0000313" key="1">
    <source>
        <dbReference type="EMBL" id="MPN19840.1"/>
    </source>
</evidence>
<proteinExistence type="predicted"/>
<dbReference type="EMBL" id="VSSQ01067453">
    <property type="protein sequence ID" value="MPN19840.1"/>
    <property type="molecule type" value="Genomic_DNA"/>
</dbReference>